<evidence type="ECO:0000313" key="4">
    <source>
        <dbReference type="Proteomes" id="UP000053091"/>
    </source>
</evidence>
<organism evidence="3">
    <name type="scientific">Lentimicrobium saccharophilum</name>
    <dbReference type="NCBI Taxonomy" id="1678841"/>
    <lineage>
        <taxon>Bacteria</taxon>
        <taxon>Pseudomonadati</taxon>
        <taxon>Bacteroidota</taxon>
        <taxon>Bacteroidia</taxon>
        <taxon>Bacteroidales</taxon>
        <taxon>Lentimicrobiaceae</taxon>
        <taxon>Lentimicrobium</taxon>
    </lineage>
</organism>
<feature type="chain" id="PRO_5006633620" description="DUF3298 domain-containing protein" evidence="1">
    <location>
        <begin position="25"/>
        <end position="363"/>
    </location>
</feature>
<evidence type="ECO:0000259" key="2">
    <source>
        <dbReference type="Pfam" id="PF11738"/>
    </source>
</evidence>
<feature type="domain" description="DUF3298" evidence="2">
    <location>
        <begin position="269"/>
        <end position="345"/>
    </location>
</feature>
<name>A0A0S7C5N0_9BACT</name>
<dbReference type="Gene3D" id="3.30.565.40">
    <property type="entry name" value="Fervidobacterium nodosum Rt17-B1 like"/>
    <property type="match status" value="1"/>
</dbReference>
<protein>
    <recommendedName>
        <fullName evidence="2">DUF3298 domain-containing protein</fullName>
    </recommendedName>
</protein>
<gene>
    <name evidence="3" type="ORF">TBC1_12249</name>
</gene>
<dbReference type="STRING" id="1678841.TBC1_12249"/>
<accession>A0A0S7C5N0</accession>
<dbReference type="OrthoDB" id="594879at2"/>
<evidence type="ECO:0000256" key="1">
    <source>
        <dbReference type="SAM" id="SignalP"/>
    </source>
</evidence>
<dbReference type="InterPro" id="IPR037126">
    <property type="entry name" value="PdaC/RsiV-like_sf"/>
</dbReference>
<dbReference type="Gene3D" id="3.90.640.20">
    <property type="entry name" value="Heat-shock cognate protein, ATPase"/>
    <property type="match status" value="1"/>
</dbReference>
<dbReference type="PROSITE" id="PS51257">
    <property type="entry name" value="PROKAR_LIPOPROTEIN"/>
    <property type="match status" value="1"/>
</dbReference>
<dbReference type="RefSeq" id="WP_062043747.1">
    <property type="nucleotide sequence ID" value="NZ_DF968183.1"/>
</dbReference>
<keyword evidence="1" id="KW-0732">Signal</keyword>
<keyword evidence="4" id="KW-1185">Reference proteome</keyword>
<feature type="signal peptide" evidence="1">
    <location>
        <begin position="1"/>
        <end position="24"/>
    </location>
</feature>
<dbReference type="InterPro" id="IPR021729">
    <property type="entry name" value="DUF3298"/>
</dbReference>
<dbReference type="Pfam" id="PF11738">
    <property type="entry name" value="DUF3298"/>
    <property type="match status" value="1"/>
</dbReference>
<dbReference type="Proteomes" id="UP000053091">
    <property type="component" value="Unassembled WGS sequence"/>
</dbReference>
<dbReference type="EMBL" id="DF968183">
    <property type="protein sequence ID" value="GAP44441.1"/>
    <property type="molecule type" value="Genomic_DNA"/>
</dbReference>
<reference evidence="3" key="1">
    <citation type="journal article" date="2015" name="Genome Announc.">
        <title>Draft Genome Sequence of Bacteroidales Strain TBC1, a Novel Isolate from a Methanogenic Wastewater Treatment System.</title>
        <authorList>
            <person name="Tourlousse D.M."/>
            <person name="Matsuura N."/>
            <person name="Sun L."/>
            <person name="Toyonaga M."/>
            <person name="Kuroda K."/>
            <person name="Ohashi A."/>
            <person name="Cruz R."/>
            <person name="Yamaguchi T."/>
            <person name="Sekiguchi Y."/>
        </authorList>
    </citation>
    <scope>NUCLEOTIDE SEQUENCE [LARGE SCALE GENOMIC DNA]</scope>
    <source>
        <strain evidence="3">TBC1</strain>
    </source>
</reference>
<sequence>MKSTFPKYFLTAILLMACFITAKAQDRYLHLKGNIDNEEAVTADFVIFGSKITGTVQNHFSAGAPVFLHGVISPEGLLELRDKTSDKIVISGSLSESEVLFGKWHHDDEERPFEMSPQLPEGSGPFDVIAVASIQPLTAQPGSPLASYESTFLSLPGNKYGILRNQLTGLVFRELFRSEPAGEPVAMLKNNESAFFSQYQTSNTGIDIEENYRFLNWEKSRLLTVVYNRNNVISLYLRDYAYTGGDSGLEMGRFLVFDALEGKKVSFTDLFMPDASASLAALLRNAVCSKTGIDPTADLTGYGYFSNEIPVPQHFALTAYGILCHYNIYEIAGPETGAINIFLPYRQLQPLLNPLHPVAARLK</sequence>
<proteinExistence type="predicted"/>
<evidence type="ECO:0000313" key="3">
    <source>
        <dbReference type="EMBL" id="GAP44441.1"/>
    </source>
</evidence>
<dbReference type="AlphaFoldDB" id="A0A0S7C5N0"/>